<proteinExistence type="predicted"/>
<dbReference type="Proteomes" id="UP000317365">
    <property type="component" value="Chromosome"/>
</dbReference>
<reference evidence="3" key="1">
    <citation type="submission" date="2019-02" db="EMBL/GenBank/DDBJ databases">
        <title>Complete genome sequence of Rhodoferax sp. Gr-4.</title>
        <authorList>
            <person name="Jin L."/>
        </authorList>
    </citation>
    <scope>NUCLEOTIDE SEQUENCE [LARGE SCALE GENOMIC DNA]</scope>
    <source>
        <strain evidence="3">Gr-4</strain>
    </source>
</reference>
<feature type="signal peptide" evidence="1">
    <location>
        <begin position="1"/>
        <end position="27"/>
    </location>
</feature>
<accession>A0A515ES22</accession>
<keyword evidence="3" id="KW-1185">Reference proteome</keyword>
<dbReference type="SUPFAM" id="SSF53850">
    <property type="entry name" value="Periplasmic binding protein-like II"/>
    <property type="match status" value="1"/>
</dbReference>
<sequence>MLTGPLRSHVRAVCAMAATLWACSVGAADLILLPPPESALDKRSEYSEQLLKLVLKKTEAKYGKADIAYGPAMSRDRLLRELERGELVQVADAPTRPDFEDKLLVVRFPLRKGLLGYRLLLIDAKDKEKFANIESVEALKALRGGTGTQWAITRVMDQAGFLTAKDNDYESLFRRLGLGQFDYFARGVTEVFDELEARKHQLPNIVIESTLALYVPLPTYFFVSPTKPALASRISQGLEAIQKDGSFEKLFQEYHGEDIKRANLTGRRIFAMDNPLLSPLTPLDRKGLWLHFKH</sequence>
<gene>
    <name evidence="2" type="ORF">EXZ61_15580</name>
</gene>
<dbReference type="Gene3D" id="3.40.190.10">
    <property type="entry name" value="Periplasmic binding protein-like II"/>
    <property type="match status" value="2"/>
</dbReference>
<dbReference type="KEGG" id="rhg:EXZ61_15580"/>
<protein>
    <submittedName>
        <fullName evidence="2">Transporter substrate-binding domain-containing protein</fullName>
    </submittedName>
</protein>
<name>A0A515ES22_9BURK</name>
<organism evidence="2 3">
    <name type="scientific">Rhodoferax aquaticus</name>
    <dbReference type="NCBI Taxonomy" id="2527691"/>
    <lineage>
        <taxon>Bacteria</taxon>
        <taxon>Pseudomonadati</taxon>
        <taxon>Pseudomonadota</taxon>
        <taxon>Betaproteobacteria</taxon>
        <taxon>Burkholderiales</taxon>
        <taxon>Comamonadaceae</taxon>
        <taxon>Rhodoferax</taxon>
    </lineage>
</organism>
<dbReference type="EMBL" id="CP036282">
    <property type="protein sequence ID" value="QDL55477.1"/>
    <property type="molecule type" value="Genomic_DNA"/>
</dbReference>
<reference evidence="3" key="2">
    <citation type="journal article" date="2020" name="Int. J. Syst. Evol. Microbiol.">
        <title>Genomic insights into a novel species Rhodoferax aquaticus sp. nov., isolated from freshwater.</title>
        <authorList>
            <person name="Li T."/>
            <person name="Zhuo Y."/>
            <person name="Jin C.Z."/>
            <person name="Wu X."/>
            <person name="Ko S.R."/>
            <person name="Jin F.J."/>
            <person name="Ahn C.Y."/>
            <person name="Oh H.M."/>
            <person name="Lee H.G."/>
            <person name="Jin L."/>
        </authorList>
    </citation>
    <scope>NUCLEOTIDE SEQUENCE [LARGE SCALE GENOMIC DNA]</scope>
    <source>
        <strain evidence="3">Gr-4</strain>
    </source>
</reference>
<dbReference type="RefSeq" id="WP_142812634.1">
    <property type="nucleotide sequence ID" value="NZ_CP036282.1"/>
</dbReference>
<dbReference type="AlphaFoldDB" id="A0A515ES22"/>
<evidence type="ECO:0000256" key="1">
    <source>
        <dbReference type="SAM" id="SignalP"/>
    </source>
</evidence>
<evidence type="ECO:0000313" key="3">
    <source>
        <dbReference type="Proteomes" id="UP000317365"/>
    </source>
</evidence>
<keyword evidence="1" id="KW-0732">Signal</keyword>
<feature type="chain" id="PRO_5021786176" evidence="1">
    <location>
        <begin position="28"/>
        <end position="294"/>
    </location>
</feature>
<evidence type="ECO:0000313" key="2">
    <source>
        <dbReference type="EMBL" id="QDL55477.1"/>
    </source>
</evidence>